<dbReference type="Proteomes" id="UP000009131">
    <property type="component" value="Unassembled WGS sequence"/>
</dbReference>
<dbReference type="GO" id="GO:0000398">
    <property type="term" value="P:mRNA splicing, via spliceosome"/>
    <property type="evidence" value="ECO:0007669"/>
    <property type="project" value="TreeGrafter"/>
</dbReference>
<feature type="compositionally biased region" description="Basic and acidic residues" evidence="4">
    <location>
        <begin position="562"/>
        <end position="578"/>
    </location>
</feature>
<dbReference type="STRING" id="764103.G7DSD0"/>
<proteinExistence type="predicted"/>
<dbReference type="EMBL" id="BABT02000007">
    <property type="protein sequence ID" value="GAA93490.1"/>
    <property type="molecule type" value="Genomic_DNA"/>
</dbReference>
<dbReference type="SMART" id="SM00360">
    <property type="entry name" value="RRM"/>
    <property type="match status" value="2"/>
</dbReference>
<accession>G7DSD0</accession>
<evidence type="ECO:0000313" key="6">
    <source>
        <dbReference type="EMBL" id="GAA93490.1"/>
    </source>
</evidence>
<gene>
    <name evidence="6" type="primary">Mo00132</name>
    <name evidence="6" type="ORF">E5Q_00132</name>
</gene>
<protein>
    <recommendedName>
        <fullName evidence="5">RRM domain-containing protein</fullName>
    </recommendedName>
</protein>
<dbReference type="eggNOG" id="KOG0154">
    <property type="taxonomic scope" value="Eukaryota"/>
</dbReference>
<feature type="compositionally biased region" description="Basic and acidic residues" evidence="4">
    <location>
        <begin position="1411"/>
        <end position="1422"/>
    </location>
</feature>
<feature type="compositionally biased region" description="Pro residues" evidence="4">
    <location>
        <begin position="66"/>
        <end position="75"/>
    </location>
</feature>
<evidence type="ECO:0000256" key="4">
    <source>
        <dbReference type="SAM" id="MobiDB-lite"/>
    </source>
</evidence>
<dbReference type="GO" id="GO:0003723">
    <property type="term" value="F:RNA binding"/>
    <property type="evidence" value="ECO:0007669"/>
    <property type="project" value="UniProtKB-UniRule"/>
</dbReference>
<dbReference type="Gene3D" id="3.30.70.330">
    <property type="match status" value="2"/>
</dbReference>
<feature type="compositionally biased region" description="Basic and acidic residues" evidence="4">
    <location>
        <begin position="707"/>
        <end position="725"/>
    </location>
</feature>
<feature type="region of interest" description="Disordered" evidence="4">
    <location>
        <begin position="1"/>
        <end position="802"/>
    </location>
</feature>
<evidence type="ECO:0000256" key="3">
    <source>
        <dbReference type="PROSITE-ProRule" id="PRU00176"/>
    </source>
</evidence>
<dbReference type="PROSITE" id="PS50102">
    <property type="entry name" value="RRM"/>
    <property type="match status" value="1"/>
</dbReference>
<feature type="domain" description="RRM" evidence="5">
    <location>
        <begin position="971"/>
        <end position="1065"/>
    </location>
</feature>
<feature type="compositionally biased region" description="Low complexity" evidence="4">
    <location>
        <begin position="356"/>
        <end position="376"/>
    </location>
</feature>
<organism evidence="6 7">
    <name type="scientific">Mixia osmundae (strain CBS 9802 / IAM 14324 / JCM 22182 / KY 12970)</name>
    <dbReference type="NCBI Taxonomy" id="764103"/>
    <lineage>
        <taxon>Eukaryota</taxon>
        <taxon>Fungi</taxon>
        <taxon>Dikarya</taxon>
        <taxon>Basidiomycota</taxon>
        <taxon>Pucciniomycotina</taxon>
        <taxon>Mixiomycetes</taxon>
        <taxon>Mixiales</taxon>
        <taxon>Mixiaceae</taxon>
        <taxon>Mixia</taxon>
    </lineage>
</organism>
<reference evidence="6 7" key="1">
    <citation type="journal article" date="2011" name="J. Gen. Appl. Microbiol.">
        <title>Draft genome sequencing of the enigmatic basidiomycete Mixia osmundae.</title>
        <authorList>
            <person name="Nishida H."/>
            <person name="Nagatsuka Y."/>
            <person name="Sugiyama J."/>
        </authorList>
    </citation>
    <scope>NUCLEOTIDE SEQUENCE [LARGE SCALE GENOMIC DNA]</scope>
    <source>
        <strain evidence="7">CBS 9802 / IAM 14324 / JCM 22182 / KY 12970</strain>
    </source>
</reference>
<evidence type="ECO:0000313" key="7">
    <source>
        <dbReference type="Proteomes" id="UP000009131"/>
    </source>
</evidence>
<dbReference type="InterPro" id="IPR000504">
    <property type="entry name" value="RRM_dom"/>
</dbReference>
<dbReference type="InParanoid" id="G7DSD0"/>
<feature type="compositionally biased region" description="Low complexity" evidence="4">
    <location>
        <begin position="747"/>
        <end position="768"/>
    </location>
</feature>
<feature type="compositionally biased region" description="Basic and acidic residues" evidence="4">
    <location>
        <begin position="628"/>
        <end position="656"/>
    </location>
</feature>
<dbReference type="HOGENOM" id="CLU_250353_0_0_1"/>
<feature type="compositionally biased region" description="Basic and acidic residues" evidence="4">
    <location>
        <begin position="473"/>
        <end position="498"/>
    </location>
</feature>
<keyword evidence="3" id="KW-0694">RNA-binding</keyword>
<feature type="compositionally biased region" description="Basic and acidic residues" evidence="4">
    <location>
        <begin position="520"/>
        <end position="530"/>
    </location>
</feature>
<keyword evidence="7" id="KW-1185">Reference proteome</keyword>
<dbReference type="SUPFAM" id="SSF54928">
    <property type="entry name" value="RNA-binding domain, RBD"/>
    <property type="match status" value="2"/>
</dbReference>
<comment type="subcellular location">
    <subcellularLocation>
        <location evidence="1">Nucleus</location>
    </subcellularLocation>
</comment>
<evidence type="ECO:0000256" key="2">
    <source>
        <dbReference type="ARBA" id="ARBA00023242"/>
    </source>
</evidence>
<sequence length="1422" mass="151358">MAYRDDRYPPVTPGLRNGPSHAAGPGSGPPPLRSSNGPGYGPPPTPGRPPSRGPSSNDPYRSEGRPAPPALPGPRGPGSGGYPDYGRGPPMPYDDRMPYDDPRGPPTPQSMASRPPLGLSSNGYQSDYRDLPPRGPHGPVITPSRPGALHLSRDPYDTYPNDLGSAPLPPSYGPGQPYPHPGRGPPPPMSSYSSAYDAYDDRRGPLSATLSGDPYYSSAGPGGRSPPPRDYYYRDSPGSAYRDEQRPYPPRGPPLDPRDVPLDARGPPLESRGPPFDPRGPPLDTRGQMDSRGPRGPPLDTRPPLMDARGPPLESRGPPVESRGTPGESRGPPVHSRGPSLESRGPPDSRNSVDLRGPPSESRGPPGAIRGAPTAAREPRAPPLDSRDAPRPAADPRDARGPPADARDPRGTALDTREGRVPPPGDTRDARGPPMDTRDARGPTLDGREAPSDARDARALLPGSRPPRGPPLDARDPRGPPNDLRDSRGLSSDPRDPRGPPSDLRGPFGDARGPPLDMRGPPDHRGDDFRGPPVDMRGPIDSRSLPMDPRLPLYDQRGPSFDPRDQRPFDPRDFRDLPRGAPYDSRGIPFDSRDPRASPFDPRAPSFDPRAPYDSRGPPFDPRGVPFDARDPRYSPDFRREDRSMPPHLPDSRYDPYYDQPLSSAGYDSRDGRQPYSAGSRGTMPSYGPPDVRGRRSASPKLAPVTRSDRGERSERNDRDRDQQKARPPNSNVSARDTAAPSDAVLSNSTSSRAPPSTASASAPMGSAVVKTAQPGSAAAATSASPHPNIRSDTPASVAPNAGLSGTAQSAIFMGLPPDCDDVMLKRFLEQLGARPESTSVIKDKSTGLSKRYGFAKFVSIDDARTFVETHHPFVMWRDEYGVIASPPYQIKVDYSQTERTEPGQKRAHVVVRSFMQDQAAAQAAAAKGLPIRAASELIASGLKGDEMLADSARKRSSNDGVRDIGTLPSSVLLIRNLDTTVTETALTEILDGMGDDGDFKGDNGVRKIMMVRDRRTKLSWGFAFVEYISVASASRAITTMLDPVRYSEGFVISGKPIGVTFAHQQSFHPTPMRSQYTFRGPSGGALKLYWDENAFCSDWEPEEVKRRRAEERAARVALIANGLPGAPGTAAAVTAVQSDASAAARNDSPGLTASEQASADRPLSEDEAARVAAAVKASETAKTAAIAALRGERPPQKLSVVTSAATIPPSKTSAPAVSAPSVAKVAEVSAPFNDATSGTAKVPSLTPTDATRLLASQTAANVAISSVAEPSPAAVVTANGHAGPVEPSQPQELKKTSVQTPVQASATPVPTVAVTTAPSPAVDLTDPTMAFADTEKMHCLLCQRQFKLLDDLKRHNTLSALHKTNLASPAIVAAGEARRAAFENRTKPKGALNESQGKKRSFQDGPAGEAKTDGPNKHTKA</sequence>
<feature type="compositionally biased region" description="Basic and acidic residues" evidence="4">
    <location>
        <begin position="93"/>
        <end position="103"/>
    </location>
</feature>
<dbReference type="Pfam" id="PF00076">
    <property type="entry name" value="RRM_1"/>
    <property type="match status" value="2"/>
</dbReference>
<dbReference type="InterPro" id="IPR035979">
    <property type="entry name" value="RBD_domain_sf"/>
</dbReference>
<name>G7DSD0_MIXOS</name>
<comment type="caution">
    <text evidence="6">The sequence shown here is derived from an EMBL/GenBank/DDBJ whole genome shotgun (WGS) entry which is preliminary data.</text>
</comment>
<feature type="region of interest" description="Disordered" evidence="4">
    <location>
        <begin position="1383"/>
        <end position="1422"/>
    </location>
</feature>
<evidence type="ECO:0000259" key="5">
    <source>
        <dbReference type="PROSITE" id="PS50102"/>
    </source>
</evidence>
<reference evidence="6 7" key="2">
    <citation type="journal article" date="2012" name="Open Biol.">
        <title>Characteristics of nucleosomes and linker DNA regions on the genome of the basidiomycete Mixia osmundae revealed by mono- and dinucleosome mapping.</title>
        <authorList>
            <person name="Nishida H."/>
            <person name="Kondo S."/>
            <person name="Matsumoto T."/>
            <person name="Suzuki Y."/>
            <person name="Yoshikawa H."/>
            <person name="Taylor T.D."/>
            <person name="Sugiyama J."/>
        </authorList>
    </citation>
    <scope>NUCLEOTIDE SEQUENCE [LARGE SCALE GENOMIC DNA]</scope>
    <source>
        <strain evidence="7">CBS 9802 / IAM 14324 / JCM 22182 / KY 12970</strain>
    </source>
</reference>
<dbReference type="PANTHER" id="PTHR13948">
    <property type="entry name" value="RNA-BINDING PROTEIN"/>
    <property type="match status" value="1"/>
</dbReference>
<feature type="compositionally biased region" description="Pro residues" evidence="4">
    <location>
        <begin position="40"/>
        <end position="52"/>
    </location>
</feature>
<feature type="compositionally biased region" description="Basic and acidic residues" evidence="4">
    <location>
        <begin position="377"/>
        <end position="458"/>
    </location>
</feature>
<dbReference type="GO" id="GO:0005634">
    <property type="term" value="C:nucleus"/>
    <property type="evidence" value="ECO:0007669"/>
    <property type="project" value="UniProtKB-SubCell"/>
</dbReference>
<feature type="region of interest" description="Disordered" evidence="4">
    <location>
        <begin position="1142"/>
        <end position="1166"/>
    </location>
</feature>
<feature type="compositionally biased region" description="Pro residues" evidence="4">
    <location>
        <begin position="167"/>
        <end position="189"/>
    </location>
</feature>
<keyword evidence="2" id="KW-0539">Nucleus</keyword>
<dbReference type="InterPro" id="IPR012677">
    <property type="entry name" value="Nucleotide-bd_a/b_plait_sf"/>
</dbReference>
<evidence type="ECO:0000256" key="1">
    <source>
        <dbReference type="ARBA" id="ARBA00004123"/>
    </source>
</evidence>
<dbReference type="PANTHER" id="PTHR13948:SF3">
    <property type="entry name" value="FI21118P1"/>
    <property type="match status" value="1"/>
</dbReference>